<accession>A0A8R1DUT8</accession>
<dbReference type="Proteomes" id="UP000005237">
    <property type="component" value="Unassembled WGS sequence"/>
</dbReference>
<evidence type="ECO:0000313" key="3">
    <source>
        <dbReference type="Proteomes" id="UP000005237"/>
    </source>
</evidence>
<organism evidence="2 3">
    <name type="scientific">Caenorhabditis japonica</name>
    <dbReference type="NCBI Taxonomy" id="281687"/>
    <lineage>
        <taxon>Eukaryota</taxon>
        <taxon>Metazoa</taxon>
        <taxon>Ecdysozoa</taxon>
        <taxon>Nematoda</taxon>
        <taxon>Chromadorea</taxon>
        <taxon>Rhabditida</taxon>
        <taxon>Rhabditina</taxon>
        <taxon>Rhabditomorpha</taxon>
        <taxon>Rhabditoidea</taxon>
        <taxon>Rhabditidae</taxon>
        <taxon>Peloderinae</taxon>
        <taxon>Caenorhabditis</taxon>
    </lineage>
</organism>
<keyword evidence="1" id="KW-0472">Membrane</keyword>
<dbReference type="EnsemblMetazoa" id="CJA12372.1">
    <property type="protein sequence ID" value="CJA12372.1"/>
    <property type="gene ID" value="WBGene00131576"/>
</dbReference>
<name>A0A8R1DUT8_CAEJA</name>
<keyword evidence="1" id="KW-1133">Transmembrane helix</keyword>
<feature type="transmembrane region" description="Helical" evidence="1">
    <location>
        <begin position="158"/>
        <end position="176"/>
    </location>
</feature>
<feature type="transmembrane region" description="Helical" evidence="1">
    <location>
        <begin position="360"/>
        <end position="383"/>
    </location>
</feature>
<feature type="transmembrane region" description="Helical" evidence="1">
    <location>
        <begin position="262"/>
        <end position="289"/>
    </location>
</feature>
<reference evidence="3" key="1">
    <citation type="submission" date="2010-08" db="EMBL/GenBank/DDBJ databases">
        <authorList>
            <consortium name="Caenorhabditis japonica Sequencing Consortium"/>
            <person name="Wilson R.K."/>
        </authorList>
    </citation>
    <scope>NUCLEOTIDE SEQUENCE [LARGE SCALE GENOMIC DNA]</scope>
    <source>
        <strain evidence="3">DF5081</strain>
    </source>
</reference>
<sequence length="568" mass="63520">MSSRHVTSSGIDHYVQQLPLLALVFLPLISAMFGLRCVNLKSVIHFQQGSLGSSPWRAATTMTFLTTPVLFVWCLCVPGPSSIFFQAGASLTLLLTTLTSSPILHYLPSPCISMYYQLRFLSSTLRSIITISQCVLLTTVSIILLFLCASFLATVTSLSVYLVLPLVAYFSLFAVIFSGHSSMMNFSFFLYIVVSISGVGLFLYYAVQDVQSFDTLVPFDKFRVSEILSSLLIGFIVNFYLLNSSFLYTIYSPMPTMHKLRLTLTLYGTFQLFISIFVFIFATILLNFLREHCKFAMSFASFVQFAKAIMANRVQVFIVCASLLCILMFCVQWCFMSLSTMVWEEYLAKRLRAWNPIQQLCSLQFGMLILTTSIVVMTVATSLARMPIGLHLPTIVYILFSIFAILSAVTICGYYLPFCSSRGAIASFVLTSMLTALQIFIYLTNNSPQKFQNSCFLEDSVGNVTTVSRPISMDRVVSFVSHLPPQSQPIISLLTFITLCAFISFLTGGQDQMGLDWNLIAFTWATSVRSASSFSKRQFMANPAADTDDFRYAQQHNPTPSPDVNAFR</sequence>
<evidence type="ECO:0000313" key="2">
    <source>
        <dbReference type="EnsemblMetazoa" id="CJA12372.1"/>
    </source>
</evidence>
<dbReference type="InterPro" id="IPR038377">
    <property type="entry name" value="Na/Glc_symporter_sf"/>
</dbReference>
<feature type="transmembrane region" description="Helical" evidence="1">
    <location>
        <begin position="423"/>
        <end position="443"/>
    </location>
</feature>
<feature type="transmembrane region" description="Helical" evidence="1">
    <location>
        <begin position="316"/>
        <end position="339"/>
    </location>
</feature>
<feature type="transmembrane region" description="Helical" evidence="1">
    <location>
        <begin position="59"/>
        <end position="81"/>
    </location>
</feature>
<keyword evidence="3" id="KW-1185">Reference proteome</keyword>
<reference evidence="2" key="2">
    <citation type="submission" date="2022-06" db="UniProtKB">
        <authorList>
            <consortium name="EnsemblMetazoa"/>
        </authorList>
    </citation>
    <scope>IDENTIFICATION</scope>
    <source>
        <strain evidence="2">DF5081</strain>
    </source>
</reference>
<feature type="transmembrane region" description="Helical" evidence="1">
    <location>
        <begin position="490"/>
        <end position="508"/>
    </location>
</feature>
<feature type="transmembrane region" description="Helical" evidence="1">
    <location>
        <begin position="395"/>
        <end position="416"/>
    </location>
</feature>
<evidence type="ECO:0000256" key="1">
    <source>
        <dbReference type="SAM" id="Phobius"/>
    </source>
</evidence>
<keyword evidence="1" id="KW-0812">Transmembrane</keyword>
<feature type="transmembrane region" description="Helical" evidence="1">
    <location>
        <begin position="128"/>
        <end position="152"/>
    </location>
</feature>
<proteinExistence type="predicted"/>
<feature type="transmembrane region" description="Helical" evidence="1">
    <location>
        <begin position="227"/>
        <end position="250"/>
    </location>
</feature>
<dbReference type="Gene3D" id="1.20.1730.10">
    <property type="entry name" value="Sodium/glucose cotransporter"/>
    <property type="match status" value="1"/>
</dbReference>
<feature type="transmembrane region" description="Helical" evidence="1">
    <location>
        <begin position="20"/>
        <end position="38"/>
    </location>
</feature>
<feature type="transmembrane region" description="Helical" evidence="1">
    <location>
        <begin position="87"/>
        <end position="107"/>
    </location>
</feature>
<dbReference type="AlphaFoldDB" id="A0A8R1DUT8"/>
<feature type="transmembrane region" description="Helical" evidence="1">
    <location>
        <begin position="188"/>
        <end position="207"/>
    </location>
</feature>
<dbReference type="OMA" id="IAFTWAT"/>
<protein>
    <submittedName>
        <fullName evidence="2">Uncharacterized protein</fullName>
    </submittedName>
</protein>